<dbReference type="PROSITE" id="PS50005">
    <property type="entry name" value="TPR"/>
    <property type="match status" value="1"/>
</dbReference>
<proteinExistence type="predicted"/>
<gene>
    <name evidence="6" type="ORF">soil367_04445</name>
</gene>
<keyword evidence="2 3" id="KW-0802">TPR repeat</keyword>
<dbReference type="SUPFAM" id="SSF48452">
    <property type="entry name" value="TPR-like"/>
    <property type="match status" value="3"/>
</dbReference>
<dbReference type="Gene3D" id="1.25.40.10">
    <property type="entry name" value="Tetratricopeptide repeat domain"/>
    <property type="match status" value="3"/>
</dbReference>
<feature type="region of interest" description="Disordered" evidence="4">
    <location>
        <begin position="22"/>
        <end position="60"/>
    </location>
</feature>
<keyword evidence="5" id="KW-0732">Signal</keyword>
<protein>
    <recommendedName>
        <fullName evidence="8">Tetratricopeptide repeat protein</fullName>
    </recommendedName>
</protein>
<feature type="signal peptide" evidence="5">
    <location>
        <begin position="1"/>
        <end position="23"/>
    </location>
</feature>
<reference evidence="6 7" key="1">
    <citation type="submission" date="2018-07" db="EMBL/GenBank/DDBJ databases">
        <title>Marsedoiliclastica nanhaica gen. nov. sp. nov., a novel marine hydrocarbonoclastic bacterium isolated from an in-situ enriched hydrocarbon-degrading consortium in deep-sea sediment.</title>
        <authorList>
            <person name="Dong C."/>
            <person name="Ma T."/>
            <person name="Liu R."/>
            <person name="Shao Z."/>
        </authorList>
    </citation>
    <scope>NUCLEOTIDE SEQUENCE [LARGE SCALE GENOMIC DNA]</scope>
    <source>
        <strain evidence="7">soil36-7</strain>
    </source>
</reference>
<dbReference type="InterPro" id="IPR011990">
    <property type="entry name" value="TPR-like_helical_dom_sf"/>
</dbReference>
<dbReference type="InterPro" id="IPR019734">
    <property type="entry name" value="TPR_rpt"/>
</dbReference>
<accession>A0A4P7XEF1</accession>
<dbReference type="InterPro" id="IPR051685">
    <property type="entry name" value="Ycf3/AcsC/BcsC/TPR_MFPF"/>
</dbReference>
<dbReference type="OrthoDB" id="9766710at2"/>
<dbReference type="EMBL" id="CP031093">
    <property type="protein sequence ID" value="QCF25236.1"/>
    <property type="molecule type" value="Genomic_DNA"/>
</dbReference>
<sequence length="595" mass="66602">MRKTFLLSLCLSGVLLTGCSTLGNEEETSPAQAEQASDTRAEEAAPQAAGEEGAGKEKPAAVERPFQANILYGLLAAEMAAERGRFDVTLINYVEAAKRTRDPGVIRRAMQFAQGLGADNAQYQVAKTWLDVDPDNLEALRVASVQAIKHNDYETALGYMEKIYAQDERAGFDNLGNYAAGLPAEEQEKLIDTFQKLLAEHPKRSEIAFNLAVLQYTVGRADEAIATLKPLLEKDAEYQPAIALYSTLLFEAGERDEAVSYLRSQTRRYPESRKLGTLYARMLVDAKQLQAAQDEFERLTELSPENHTLRLSYALVALENNQSKLAREQLEMLLEQNAHVNEAHFYLGRLAESTGKSDKALSHYLQVEGGPQFFSALTRAGEIQAEQGELDTALDRLERLRLRMPDQADRLWLVEVDLLNDIDRPYEAVAAADQAIAEFPENVSLRYARSMINDQLGNLAAAEQDLRWIIEHEPDNPVALNALGYTLTVKTDRYDEAMELISRAHELAPDNPAILDSLGWLHFKMGNKQKALDYIRTAYENFPDPEVAAHLGEILWSQGRQDDARRIWSHALDEHGQDDILIETLERLGVNLESD</sequence>
<dbReference type="KEGG" id="hmi:soil367_04445"/>
<evidence type="ECO:0000256" key="2">
    <source>
        <dbReference type="ARBA" id="ARBA00022803"/>
    </source>
</evidence>
<dbReference type="Pfam" id="PF07721">
    <property type="entry name" value="TPR_4"/>
    <property type="match status" value="1"/>
</dbReference>
<feature type="repeat" description="TPR" evidence="3">
    <location>
        <begin position="512"/>
        <end position="545"/>
    </location>
</feature>
<dbReference type="SMART" id="SM00028">
    <property type="entry name" value="TPR"/>
    <property type="match status" value="5"/>
</dbReference>
<feature type="chain" id="PRO_5020278816" description="Tetratricopeptide repeat protein" evidence="5">
    <location>
        <begin position="24"/>
        <end position="595"/>
    </location>
</feature>
<keyword evidence="7" id="KW-1185">Reference proteome</keyword>
<dbReference type="InterPro" id="IPR011717">
    <property type="entry name" value="TPR-4"/>
</dbReference>
<evidence type="ECO:0000256" key="3">
    <source>
        <dbReference type="PROSITE-ProRule" id="PRU00339"/>
    </source>
</evidence>
<dbReference type="Proteomes" id="UP000298049">
    <property type="component" value="Chromosome"/>
</dbReference>
<evidence type="ECO:0000256" key="5">
    <source>
        <dbReference type="SAM" id="SignalP"/>
    </source>
</evidence>
<dbReference type="Pfam" id="PF13432">
    <property type="entry name" value="TPR_16"/>
    <property type="match status" value="2"/>
</dbReference>
<evidence type="ECO:0000256" key="1">
    <source>
        <dbReference type="ARBA" id="ARBA00022737"/>
    </source>
</evidence>
<dbReference type="AlphaFoldDB" id="A0A4P7XEF1"/>
<dbReference type="RefSeq" id="WP_136547288.1">
    <property type="nucleotide sequence ID" value="NZ_CP031093.1"/>
</dbReference>
<dbReference type="PANTHER" id="PTHR44943">
    <property type="entry name" value="CELLULOSE SYNTHASE OPERON PROTEIN C"/>
    <property type="match status" value="1"/>
</dbReference>
<dbReference type="Pfam" id="PF14559">
    <property type="entry name" value="TPR_19"/>
    <property type="match status" value="2"/>
</dbReference>
<evidence type="ECO:0000256" key="4">
    <source>
        <dbReference type="SAM" id="MobiDB-lite"/>
    </source>
</evidence>
<evidence type="ECO:0000313" key="7">
    <source>
        <dbReference type="Proteomes" id="UP000298049"/>
    </source>
</evidence>
<dbReference type="PANTHER" id="PTHR44943:SF8">
    <property type="entry name" value="TPR REPEAT-CONTAINING PROTEIN MJ0263"/>
    <property type="match status" value="1"/>
</dbReference>
<organism evidence="6 7">
    <name type="scientific">Hydrocarboniclastica marina</name>
    <dbReference type="NCBI Taxonomy" id="2259620"/>
    <lineage>
        <taxon>Bacteria</taxon>
        <taxon>Pseudomonadati</taxon>
        <taxon>Pseudomonadota</taxon>
        <taxon>Gammaproteobacteria</taxon>
        <taxon>Alteromonadales</taxon>
        <taxon>Alteromonadaceae</taxon>
        <taxon>Hydrocarboniclastica</taxon>
    </lineage>
</organism>
<name>A0A4P7XEF1_9ALTE</name>
<dbReference type="GO" id="GO:0042802">
    <property type="term" value="F:identical protein binding"/>
    <property type="evidence" value="ECO:0007669"/>
    <property type="project" value="InterPro"/>
</dbReference>
<dbReference type="PROSITE" id="PS51257">
    <property type="entry name" value="PROKAR_LIPOPROTEIN"/>
    <property type="match status" value="1"/>
</dbReference>
<evidence type="ECO:0000313" key="6">
    <source>
        <dbReference type="EMBL" id="QCF25236.1"/>
    </source>
</evidence>
<evidence type="ECO:0008006" key="8">
    <source>
        <dbReference type="Google" id="ProtNLM"/>
    </source>
</evidence>
<keyword evidence="1" id="KW-0677">Repeat</keyword>